<evidence type="ECO:0000256" key="5">
    <source>
        <dbReference type="ARBA" id="ARBA00022889"/>
    </source>
</evidence>
<accession>A0A0M3HZW6</accession>
<evidence type="ECO:0000256" key="2">
    <source>
        <dbReference type="ARBA" id="ARBA00022692"/>
    </source>
</evidence>
<dbReference type="Proteomes" id="UP000036681">
    <property type="component" value="Unplaced"/>
</dbReference>
<name>A0A0M3HZW6_ASCLU</name>
<dbReference type="CDD" id="cd11304">
    <property type="entry name" value="Cadherin_repeat"/>
    <property type="match status" value="3"/>
</dbReference>
<dbReference type="PRINTS" id="PR00205">
    <property type="entry name" value="CADHERIN"/>
</dbReference>
<proteinExistence type="predicted"/>
<evidence type="ECO:0000256" key="9">
    <source>
        <dbReference type="PROSITE-ProRule" id="PRU00043"/>
    </source>
</evidence>
<dbReference type="InterPro" id="IPR020894">
    <property type="entry name" value="Cadherin_CS"/>
</dbReference>
<dbReference type="AlphaFoldDB" id="A0A0M3HZW6"/>
<evidence type="ECO:0000256" key="3">
    <source>
        <dbReference type="ARBA" id="ARBA00022737"/>
    </source>
</evidence>
<dbReference type="PROSITE" id="PS50268">
    <property type="entry name" value="CADHERIN_2"/>
    <property type="match status" value="3"/>
</dbReference>
<evidence type="ECO:0000256" key="8">
    <source>
        <dbReference type="ARBA" id="ARBA00023180"/>
    </source>
</evidence>
<evidence type="ECO:0000256" key="6">
    <source>
        <dbReference type="ARBA" id="ARBA00022989"/>
    </source>
</evidence>
<keyword evidence="4 9" id="KW-0106">Calcium</keyword>
<dbReference type="PROSITE" id="PS00232">
    <property type="entry name" value="CADHERIN_1"/>
    <property type="match status" value="1"/>
</dbReference>
<keyword evidence="3" id="KW-0677">Repeat</keyword>
<dbReference type="SUPFAM" id="SSF49313">
    <property type="entry name" value="Cadherin-like"/>
    <property type="match status" value="3"/>
</dbReference>
<evidence type="ECO:0000256" key="4">
    <source>
        <dbReference type="ARBA" id="ARBA00022837"/>
    </source>
</evidence>
<dbReference type="GO" id="GO:0005886">
    <property type="term" value="C:plasma membrane"/>
    <property type="evidence" value="ECO:0007669"/>
    <property type="project" value="InterPro"/>
</dbReference>
<dbReference type="GO" id="GO:0007156">
    <property type="term" value="P:homophilic cell adhesion via plasma membrane adhesion molecules"/>
    <property type="evidence" value="ECO:0007669"/>
    <property type="project" value="InterPro"/>
</dbReference>
<keyword evidence="8" id="KW-0325">Glycoprotein</keyword>
<dbReference type="PANTHER" id="PTHR24028:SF328">
    <property type="entry name" value="CADHERIN-3"/>
    <property type="match status" value="1"/>
</dbReference>
<comment type="subcellular location">
    <subcellularLocation>
        <location evidence="1">Membrane</location>
        <topology evidence="1">Single-pass membrane protein</topology>
    </subcellularLocation>
</comment>
<dbReference type="InterPro" id="IPR050174">
    <property type="entry name" value="Protocadherin/Cadherin-CA"/>
</dbReference>
<dbReference type="InterPro" id="IPR015919">
    <property type="entry name" value="Cadherin-like_sf"/>
</dbReference>
<evidence type="ECO:0000313" key="11">
    <source>
        <dbReference type="Proteomes" id="UP000036681"/>
    </source>
</evidence>
<keyword evidence="2" id="KW-0812">Transmembrane</keyword>
<dbReference type="GO" id="GO:0005509">
    <property type="term" value="F:calcium ion binding"/>
    <property type="evidence" value="ECO:0007669"/>
    <property type="project" value="UniProtKB-UniRule"/>
</dbReference>
<dbReference type="PANTHER" id="PTHR24028">
    <property type="entry name" value="CADHERIN-87A"/>
    <property type="match status" value="1"/>
</dbReference>
<keyword evidence="11" id="KW-1185">Reference proteome</keyword>
<dbReference type="WBParaSite" id="ALUE_0000932101-mRNA-1">
    <property type="protein sequence ID" value="ALUE_0000932101-mRNA-1"/>
    <property type="gene ID" value="ALUE_0000932101"/>
</dbReference>
<evidence type="ECO:0000313" key="12">
    <source>
        <dbReference type="WBParaSite" id="ALUE_0000932101-mRNA-1"/>
    </source>
</evidence>
<keyword evidence="6" id="KW-1133">Transmembrane helix</keyword>
<feature type="domain" description="Cadherin" evidence="10">
    <location>
        <begin position="51"/>
        <end position="172"/>
    </location>
</feature>
<reference evidence="12" key="1">
    <citation type="submission" date="2017-02" db="UniProtKB">
        <authorList>
            <consortium name="WormBaseParasite"/>
        </authorList>
    </citation>
    <scope>IDENTIFICATION</scope>
</reference>
<dbReference type="Gene3D" id="2.60.40.60">
    <property type="entry name" value="Cadherins"/>
    <property type="match status" value="3"/>
</dbReference>
<keyword evidence="7" id="KW-0472">Membrane</keyword>
<feature type="domain" description="Cadherin" evidence="10">
    <location>
        <begin position="173"/>
        <end position="273"/>
    </location>
</feature>
<dbReference type="Pfam" id="PF00028">
    <property type="entry name" value="Cadherin"/>
    <property type="match status" value="3"/>
</dbReference>
<keyword evidence="5" id="KW-0130">Cell adhesion</keyword>
<evidence type="ECO:0000256" key="7">
    <source>
        <dbReference type="ARBA" id="ARBA00023136"/>
    </source>
</evidence>
<sequence>MLFMSGTAVRSRLNGTFVAARDICVKKAEATALVSVIVDNAQAADLPPRFESRYYNITIAENAEPQRIGILQAYHPLTGEGNPIVYNIPRSADSGFFAIDTNSGVLHSLESFDYEEKKFYQFQVDSIINFLSSKIIDIFIEVLACLQKNRTFCGSCTVTVAISDENDNSPEFEQSSFSVDLPIDTPVGMEVAHLSAFDKDSGSNADISYTLKTPSGIFSLDDQSGILTTVIPLSEARKFHLVVEAFDHGYPTHRQAVDVFISVHDSNPSAPEFDQARCISYYTNPFGYLNSSLPLLFRYDVVKISPVPAGSILVTVHAEDPDPGPAGQIEYRFAAAVDPRAATDLSKFIINPKTGQLSTKVRLTSEDSSSLHFVVEAVDQSPTFPRKTQTVVRINILSSAVEQVSFLPLPKRVYISTSKAPSSVILK</sequence>
<feature type="domain" description="Cadherin" evidence="10">
    <location>
        <begin position="308"/>
        <end position="410"/>
    </location>
</feature>
<organism evidence="11 12">
    <name type="scientific">Ascaris lumbricoides</name>
    <name type="common">Giant roundworm</name>
    <dbReference type="NCBI Taxonomy" id="6252"/>
    <lineage>
        <taxon>Eukaryota</taxon>
        <taxon>Metazoa</taxon>
        <taxon>Ecdysozoa</taxon>
        <taxon>Nematoda</taxon>
        <taxon>Chromadorea</taxon>
        <taxon>Rhabditida</taxon>
        <taxon>Spirurina</taxon>
        <taxon>Ascaridomorpha</taxon>
        <taxon>Ascaridoidea</taxon>
        <taxon>Ascarididae</taxon>
        <taxon>Ascaris</taxon>
    </lineage>
</organism>
<dbReference type="SMART" id="SM00112">
    <property type="entry name" value="CA"/>
    <property type="match status" value="3"/>
</dbReference>
<evidence type="ECO:0000259" key="10">
    <source>
        <dbReference type="PROSITE" id="PS50268"/>
    </source>
</evidence>
<evidence type="ECO:0000256" key="1">
    <source>
        <dbReference type="ARBA" id="ARBA00004167"/>
    </source>
</evidence>
<protein>
    <submittedName>
        <fullName evidence="12">Cadherin domain-containing protein</fullName>
    </submittedName>
</protein>
<dbReference type="FunFam" id="2.60.40.60:FF:000116">
    <property type="entry name" value="Dachsous cadherin-related 2"/>
    <property type="match status" value="1"/>
</dbReference>
<dbReference type="InterPro" id="IPR002126">
    <property type="entry name" value="Cadherin-like_dom"/>
</dbReference>